<organism evidence="2 3">
    <name type="scientific">Phaeovulum veldkampii DSM 11550</name>
    <dbReference type="NCBI Taxonomy" id="1185920"/>
    <lineage>
        <taxon>Bacteria</taxon>
        <taxon>Pseudomonadati</taxon>
        <taxon>Pseudomonadota</taxon>
        <taxon>Alphaproteobacteria</taxon>
        <taxon>Rhodobacterales</taxon>
        <taxon>Paracoccaceae</taxon>
        <taxon>Phaeovulum</taxon>
    </lineage>
</organism>
<feature type="transmembrane region" description="Helical" evidence="1">
    <location>
        <begin position="6"/>
        <end position="25"/>
    </location>
</feature>
<dbReference type="Proteomes" id="UP000241899">
    <property type="component" value="Unassembled WGS sequence"/>
</dbReference>
<sequence length="135" mass="15644">MILITLFFRLIPVALFIAAVYLTLFHGSTRLRLDPERQSAEFTARAPLRKIAKTYPLQEVKIAYVALEVDHPVYDEPHVVLKFPDGRKLRMECFYDDRETETWVAAIRALIAPLGEPQKQEKPQLGFDLTKMWTV</sequence>
<evidence type="ECO:0000313" key="3">
    <source>
        <dbReference type="Proteomes" id="UP000241899"/>
    </source>
</evidence>
<dbReference type="AlphaFoldDB" id="A0A2T4J9U5"/>
<keyword evidence="1" id="KW-0812">Transmembrane</keyword>
<protein>
    <submittedName>
        <fullName evidence="2">Uncharacterized protein</fullName>
    </submittedName>
</protein>
<gene>
    <name evidence="2" type="ORF">C5F46_14570</name>
</gene>
<evidence type="ECO:0000313" key="2">
    <source>
        <dbReference type="EMBL" id="PTE14661.1"/>
    </source>
</evidence>
<evidence type="ECO:0000256" key="1">
    <source>
        <dbReference type="SAM" id="Phobius"/>
    </source>
</evidence>
<keyword evidence="1" id="KW-0472">Membrane</keyword>
<keyword evidence="1" id="KW-1133">Transmembrane helix</keyword>
<comment type="caution">
    <text evidence="2">The sequence shown here is derived from an EMBL/GenBank/DDBJ whole genome shotgun (WGS) entry which is preliminary data.</text>
</comment>
<accession>A0A2T4J9U5</accession>
<name>A0A2T4J9U5_9RHOB</name>
<dbReference type="EMBL" id="PZKF01000054">
    <property type="protein sequence ID" value="PTE14661.1"/>
    <property type="molecule type" value="Genomic_DNA"/>
</dbReference>
<reference evidence="2 3" key="1">
    <citation type="submission" date="2018-03" db="EMBL/GenBank/DDBJ databases">
        <title>Rhodobacter veldkampii.</title>
        <authorList>
            <person name="Meyer T.E."/>
            <person name="Miller S."/>
            <person name="Lodha T."/>
            <person name="Gandham S."/>
            <person name="Chintalapati S."/>
            <person name="Chintalapati V.R."/>
        </authorList>
    </citation>
    <scope>NUCLEOTIDE SEQUENCE [LARGE SCALE GENOMIC DNA]</scope>
    <source>
        <strain evidence="2 3">DSM 11550</strain>
    </source>
</reference>
<keyword evidence="3" id="KW-1185">Reference proteome</keyword>
<proteinExistence type="predicted"/>